<evidence type="ECO:0008006" key="4">
    <source>
        <dbReference type="Google" id="ProtNLM"/>
    </source>
</evidence>
<evidence type="ECO:0000313" key="2">
    <source>
        <dbReference type="EMBL" id="KAF8369804.1"/>
    </source>
</evidence>
<comment type="caution">
    <text evidence="2">The sequence shown here is derived from an EMBL/GenBank/DDBJ whole genome shotgun (WGS) entry which is preliminary data.</text>
</comment>
<dbReference type="InterPro" id="IPR021924">
    <property type="entry name" value="DUF3537"/>
</dbReference>
<dbReference type="Pfam" id="PF12056">
    <property type="entry name" value="DUF3537"/>
    <property type="match status" value="1"/>
</dbReference>
<feature type="transmembrane region" description="Helical" evidence="1">
    <location>
        <begin position="84"/>
        <end position="104"/>
    </location>
</feature>
<feature type="transmembrane region" description="Helical" evidence="1">
    <location>
        <begin position="280"/>
        <end position="298"/>
    </location>
</feature>
<reference evidence="2 3" key="1">
    <citation type="submission" date="2020-04" db="EMBL/GenBank/DDBJ databases">
        <title>Plant Genome Project.</title>
        <authorList>
            <person name="Zhang R.-G."/>
        </authorList>
    </citation>
    <scope>NUCLEOTIDE SEQUENCE [LARGE SCALE GENOMIC DNA]</scope>
    <source>
        <strain evidence="2">YNK0</strain>
        <tissue evidence="2">Leaf</tissue>
    </source>
</reference>
<accession>A0A834Y8K7</accession>
<dbReference type="OrthoDB" id="1916325at2759"/>
<dbReference type="PANTHER" id="PTHR31963">
    <property type="entry name" value="RAS GUANINE NUCLEOTIDE EXCHANGE FACTOR K"/>
    <property type="match status" value="1"/>
</dbReference>
<keyword evidence="1" id="KW-0472">Membrane</keyword>
<dbReference type="PANTHER" id="PTHR31963:SF17">
    <property type="entry name" value="PROTEIN, PUTATIVE (DUF3537)-RELATED"/>
    <property type="match status" value="1"/>
</dbReference>
<keyword evidence="1" id="KW-1133">Transmembrane helix</keyword>
<gene>
    <name evidence="2" type="ORF">HHK36_032165</name>
</gene>
<dbReference type="OMA" id="HVNDEFH"/>
<proteinExistence type="predicted"/>
<dbReference type="EMBL" id="JABCRI010000496">
    <property type="protein sequence ID" value="KAF8369804.1"/>
    <property type="molecule type" value="Genomic_DNA"/>
</dbReference>
<feature type="transmembrane region" description="Helical" evidence="1">
    <location>
        <begin position="246"/>
        <end position="268"/>
    </location>
</feature>
<dbReference type="Proteomes" id="UP000655225">
    <property type="component" value="Unassembled WGS sequence"/>
</dbReference>
<organism evidence="2 3">
    <name type="scientific">Tetracentron sinense</name>
    <name type="common">Spur-leaf</name>
    <dbReference type="NCBI Taxonomy" id="13715"/>
    <lineage>
        <taxon>Eukaryota</taxon>
        <taxon>Viridiplantae</taxon>
        <taxon>Streptophyta</taxon>
        <taxon>Embryophyta</taxon>
        <taxon>Tracheophyta</taxon>
        <taxon>Spermatophyta</taxon>
        <taxon>Magnoliopsida</taxon>
        <taxon>Trochodendrales</taxon>
        <taxon>Trochodendraceae</taxon>
        <taxon>Tetracentron</taxon>
    </lineage>
</organism>
<feature type="transmembrane region" description="Helical" evidence="1">
    <location>
        <begin position="187"/>
        <end position="205"/>
    </location>
</feature>
<dbReference type="AlphaFoldDB" id="A0A834Y8K7"/>
<evidence type="ECO:0000256" key="1">
    <source>
        <dbReference type="SAM" id="Phobius"/>
    </source>
</evidence>
<evidence type="ECO:0000313" key="3">
    <source>
        <dbReference type="Proteomes" id="UP000655225"/>
    </source>
</evidence>
<feature type="transmembrane region" description="Helical" evidence="1">
    <location>
        <begin position="44"/>
        <end position="64"/>
    </location>
</feature>
<keyword evidence="1" id="KW-0812">Transmembrane</keyword>
<sequence>MGDETEVLTGRNKAFSRSKSNVGDELKSFRSCLKWGCVDQSNPWTACLSWSVFLLLAIVVPLISHFVLACRNCDENHRQPYDSVVQLSLTIVATLSFICLSDFIRKYGLRRFLFLDKLCDESRKVRQGYTEQLHNSLKMLSVFVLPCFAAESAYKIWWYSSGATRIPFLGNSYVSDTIACTMELCSWLYRTSIFFLVCILFRLICHLQILRLQDFAQVFQEESDVASVLKEHLRIRRHLRIISHRYRAFILSTLIFVTASQLVSLLITTRSQAEVTILKAGELALCSISLVTGLFICLRSATKITHRAQSVTCLAAKWHELATIDSFDGTDGETPIHHHGYSRVLPVNVNGESDDEEASDDDELHNTKIIPIYAPTISFQKRQALVTYFENNRAGITVFGFMLDRTWLHTIFGIEMSLFLWLLSKTIGIS</sequence>
<protein>
    <recommendedName>
        <fullName evidence="4">Extracellular ligand-gated ion channel</fullName>
    </recommendedName>
</protein>
<name>A0A834Y8K7_TETSI</name>
<keyword evidence="3" id="KW-1185">Reference proteome</keyword>